<dbReference type="CDD" id="cd05826">
    <property type="entry name" value="Sortase_B"/>
    <property type="match status" value="1"/>
</dbReference>
<keyword evidence="1" id="KW-0378">Hydrolase</keyword>
<feature type="active site" description="Acyl-thioester intermediate" evidence="2">
    <location>
        <position position="220"/>
    </location>
</feature>
<dbReference type="Gene3D" id="2.40.260.10">
    <property type="entry name" value="Sortase"/>
    <property type="match status" value="1"/>
</dbReference>
<dbReference type="STRING" id="322505.SAMN04487836_102116"/>
<protein>
    <submittedName>
        <fullName evidence="3">Sortase B</fullName>
    </submittedName>
</protein>
<accession>A0A1H6RIJ9</accession>
<dbReference type="InterPro" id="IPR005754">
    <property type="entry name" value="Sortase"/>
</dbReference>
<dbReference type="SUPFAM" id="SSF63817">
    <property type="entry name" value="Sortase"/>
    <property type="match status" value="1"/>
</dbReference>
<evidence type="ECO:0000313" key="4">
    <source>
        <dbReference type="Proteomes" id="UP000183028"/>
    </source>
</evidence>
<evidence type="ECO:0000313" key="3">
    <source>
        <dbReference type="EMBL" id="SEI51640.1"/>
    </source>
</evidence>
<dbReference type="InterPro" id="IPR023365">
    <property type="entry name" value="Sortase_dom-sf"/>
</dbReference>
<name>A0A1H6RIJ9_9FIRM</name>
<dbReference type="eggNOG" id="COG4509">
    <property type="taxonomic scope" value="Bacteria"/>
</dbReference>
<dbReference type="GO" id="GO:0016787">
    <property type="term" value="F:hydrolase activity"/>
    <property type="evidence" value="ECO:0007669"/>
    <property type="project" value="UniProtKB-KW"/>
</dbReference>
<feature type="active site" description="Proton donor/acceptor" evidence="2">
    <location>
        <position position="131"/>
    </location>
</feature>
<dbReference type="EMBL" id="FNYK01000007">
    <property type="protein sequence ID" value="SEI51640.1"/>
    <property type="molecule type" value="Genomic_DNA"/>
</dbReference>
<dbReference type="OrthoDB" id="9806013at2"/>
<dbReference type="AlphaFoldDB" id="A0A1H6RIJ9"/>
<sequence length="242" mass="27787">MKEVIRKILLVIFLGIFLYAAYNLATIGFKYYKVDKDTKAVKETYVKQIDDSNDPLKRKIDFTALKQKNADVVGWLYIPGTKIDEVVLKGANNDTYLHHNIDKQYSFAGELFVENVNNANFKDVQTVIYGHNMKNGSRFHDLRYFVESDTFKKYNKVYLYLPDGSVNVYTTYVGRVLNANSPLYYNNASYQEVISAMQNKAAQVSEVSKEEAPLLMLSTCLTHDDPRRYVLGARLDRNVVIS</sequence>
<evidence type="ECO:0000256" key="2">
    <source>
        <dbReference type="PIRSR" id="PIRSR605754-1"/>
    </source>
</evidence>
<evidence type="ECO:0000256" key="1">
    <source>
        <dbReference type="ARBA" id="ARBA00022801"/>
    </source>
</evidence>
<gene>
    <name evidence="3" type="ORF">SAMN04487834_100749</name>
</gene>
<dbReference type="RefSeq" id="WP_074731346.1">
    <property type="nucleotide sequence ID" value="NZ_CACVTN010000028.1"/>
</dbReference>
<dbReference type="InterPro" id="IPR009835">
    <property type="entry name" value="SrtB"/>
</dbReference>
<proteinExistence type="predicted"/>
<organism evidence="3 4">
    <name type="scientific">Sharpea azabuensis</name>
    <dbReference type="NCBI Taxonomy" id="322505"/>
    <lineage>
        <taxon>Bacteria</taxon>
        <taxon>Bacillati</taxon>
        <taxon>Bacillota</taxon>
        <taxon>Erysipelotrichia</taxon>
        <taxon>Erysipelotrichales</taxon>
        <taxon>Coprobacillaceae</taxon>
        <taxon>Sharpea</taxon>
    </lineage>
</organism>
<reference evidence="4" key="1">
    <citation type="submission" date="2016-10" db="EMBL/GenBank/DDBJ databases">
        <authorList>
            <person name="Varghese N."/>
        </authorList>
    </citation>
    <scope>NUCLEOTIDE SEQUENCE [LARGE SCALE GENOMIC DNA]</scope>
    <source>
        <strain evidence="4">DSM 20406</strain>
    </source>
</reference>
<dbReference type="Pfam" id="PF04203">
    <property type="entry name" value="Sortase"/>
    <property type="match status" value="1"/>
</dbReference>
<keyword evidence="4" id="KW-1185">Reference proteome</keyword>
<dbReference type="Proteomes" id="UP000183028">
    <property type="component" value="Unassembled WGS sequence"/>
</dbReference>